<evidence type="ECO:0000313" key="1">
    <source>
        <dbReference type="EMBL" id="KAH7667795.1"/>
    </source>
</evidence>
<reference evidence="2" key="1">
    <citation type="journal article" date="2022" name="Nat. Commun.">
        <title>Chromosome evolution and the genetic basis of agronomically important traits in greater yam.</title>
        <authorList>
            <person name="Bredeson J.V."/>
            <person name="Lyons J.B."/>
            <person name="Oniyinde I.O."/>
            <person name="Okereke N.R."/>
            <person name="Kolade O."/>
            <person name="Nnabue I."/>
            <person name="Nwadili C.O."/>
            <person name="Hribova E."/>
            <person name="Parker M."/>
            <person name="Nwogha J."/>
            <person name="Shu S."/>
            <person name="Carlson J."/>
            <person name="Kariba R."/>
            <person name="Muthemba S."/>
            <person name="Knop K."/>
            <person name="Barton G.J."/>
            <person name="Sherwood A.V."/>
            <person name="Lopez-Montes A."/>
            <person name="Asiedu R."/>
            <person name="Jamnadass R."/>
            <person name="Muchugi A."/>
            <person name="Goodstein D."/>
            <person name="Egesi C.N."/>
            <person name="Featherston J."/>
            <person name="Asfaw A."/>
            <person name="Simpson G.G."/>
            <person name="Dolezel J."/>
            <person name="Hendre P.S."/>
            <person name="Van Deynze A."/>
            <person name="Kumar P.L."/>
            <person name="Obidiegwu J.E."/>
            <person name="Bhattacharjee R."/>
            <person name="Rokhsar D.S."/>
        </authorList>
    </citation>
    <scope>NUCLEOTIDE SEQUENCE [LARGE SCALE GENOMIC DNA]</scope>
    <source>
        <strain evidence="2">cv. TDa95/00328</strain>
    </source>
</reference>
<sequence>MASHSGSSREKSVVGSASTPTPTQESNQFQDVESPMEQSVPVDVPSQTKQTNNSTEIALKCNIFKTHFSKLYNNDGIVTHGKCNYCGSEFKHGKGREYDTFNRHIEKKHPDKLGHTRSQSQIRFIVDEGMGSRSSLFTFSQTKYRDKIAETISVERLTFSFAERCQVQECINGTLQPACKKVSRRTIQRTIFKQYKNYKEQLCEYFRTFNSSISLCSDVWTDVFHENSFMGITAHWVDDKWNIQKRVLAFRVFNESHTADNIYRLIRGVIEEFSLMFKIFSISFDNASAANMTSIRSLEDFLRPSCGGKYFHIRCVCHVLNLCVQSGLEELKEFVLPVREVIAYLGKSMTLMKKWARYCKAHNMRVKKFPKDVKTRWNSTYRLLSVAFPYRSLLTNFVNDSLVGFCLYEYQWVLIARIIDLLSVFNTWTNLFSQVYFPTSHLFLYGAIDVAEQFWKFRSDPQLFIGIIPMKIKWLLYYKNIPPISLVAFVLDPRQKLEGLQDYLEAYYKFLGFNGGQDSQPFTTSLPMSDMDTQDSEPESDSIMDVNEIVANVKSQLVELYDSYCIRYSHKIPQVARETVGQSSSSGGESFRWRQAKKKPRESQYTELDLYLNTVFCFSEEINTDMTFNVLHWWQGNGNPYPILSLMVKDIFACPMSTVVCEQTFSADGNMLDTTRSQLSPQNIEIQVCTDDWKRAQVRQQEAEQESPNTSDFFYTDNMMSTPGATTANESDQDSDANK</sequence>
<accession>A0ACB7V368</accession>
<protein>
    <submittedName>
        <fullName evidence="1">Tam3-transposase (Ac family) protein</fullName>
    </submittedName>
</protein>
<dbReference type="EMBL" id="CM037022">
    <property type="protein sequence ID" value="KAH7667795.1"/>
    <property type="molecule type" value="Genomic_DNA"/>
</dbReference>
<gene>
    <name evidence="1" type="ORF">IHE45_12G083400</name>
</gene>
<evidence type="ECO:0000313" key="2">
    <source>
        <dbReference type="Proteomes" id="UP000827976"/>
    </source>
</evidence>
<keyword evidence="2" id="KW-1185">Reference proteome</keyword>
<dbReference type="Proteomes" id="UP000827976">
    <property type="component" value="Chromosome 12"/>
</dbReference>
<comment type="caution">
    <text evidence="1">The sequence shown here is derived from an EMBL/GenBank/DDBJ whole genome shotgun (WGS) entry which is preliminary data.</text>
</comment>
<name>A0ACB7V368_DIOAL</name>
<organism evidence="1 2">
    <name type="scientific">Dioscorea alata</name>
    <name type="common">Purple yam</name>
    <dbReference type="NCBI Taxonomy" id="55571"/>
    <lineage>
        <taxon>Eukaryota</taxon>
        <taxon>Viridiplantae</taxon>
        <taxon>Streptophyta</taxon>
        <taxon>Embryophyta</taxon>
        <taxon>Tracheophyta</taxon>
        <taxon>Spermatophyta</taxon>
        <taxon>Magnoliopsida</taxon>
        <taxon>Liliopsida</taxon>
        <taxon>Dioscoreales</taxon>
        <taxon>Dioscoreaceae</taxon>
        <taxon>Dioscorea</taxon>
    </lineage>
</organism>
<proteinExistence type="predicted"/>